<dbReference type="InterPro" id="IPR036259">
    <property type="entry name" value="MFS_trans_sf"/>
</dbReference>
<evidence type="ECO:0000256" key="4">
    <source>
        <dbReference type="ARBA" id="ARBA00023136"/>
    </source>
</evidence>
<name>A0A423SFI1_PENVA</name>
<gene>
    <name evidence="6" type="ORF">C7M84_019217</name>
</gene>
<reference evidence="6 7" key="2">
    <citation type="submission" date="2019-01" db="EMBL/GenBank/DDBJ databases">
        <title>The decoding of complex shrimp genome reveals the adaptation for benthos swimmer, frequently molting mechanism and breeding impact on genome.</title>
        <authorList>
            <person name="Sun Y."/>
            <person name="Gao Y."/>
            <person name="Yu Y."/>
        </authorList>
    </citation>
    <scope>NUCLEOTIDE SEQUENCE [LARGE SCALE GENOMIC DNA]</scope>
    <source>
        <tissue evidence="6">Muscle</tissue>
    </source>
</reference>
<feature type="transmembrane region" description="Helical" evidence="5">
    <location>
        <begin position="377"/>
        <end position="397"/>
    </location>
</feature>
<dbReference type="Proteomes" id="UP000283509">
    <property type="component" value="Unassembled WGS sequence"/>
</dbReference>
<keyword evidence="3 5" id="KW-1133">Transmembrane helix</keyword>
<evidence type="ECO:0000313" key="7">
    <source>
        <dbReference type="Proteomes" id="UP000283509"/>
    </source>
</evidence>
<dbReference type="Gene3D" id="1.20.1250.20">
    <property type="entry name" value="MFS general substrate transporter like domains"/>
    <property type="match status" value="1"/>
</dbReference>
<protein>
    <submittedName>
        <fullName evidence="6">Adenylate cyclase</fullName>
    </submittedName>
</protein>
<keyword evidence="2 5" id="KW-0812">Transmembrane</keyword>
<feature type="transmembrane region" description="Helical" evidence="5">
    <location>
        <begin position="143"/>
        <end position="164"/>
    </location>
</feature>
<dbReference type="PANTHER" id="PTHR23507">
    <property type="entry name" value="ZGC:174356"/>
    <property type="match status" value="1"/>
</dbReference>
<feature type="transmembrane region" description="Helical" evidence="5">
    <location>
        <begin position="306"/>
        <end position="325"/>
    </location>
</feature>
<proteinExistence type="predicted"/>
<feature type="transmembrane region" description="Helical" evidence="5">
    <location>
        <begin position="346"/>
        <end position="371"/>
    </location>
</feature>
<feature type="transmembrane region" description="Helical" evidence="5">
    <location>
        <begin position="238"/>
        <end position="262"/>
    </location>
</feature>
<evidence type="ECO:0000256" key="5">
    <source>
        <dbReference type="SAM" id="Phobius"/>
    </source>
</evidence>
<evidence type="ECO:0000256" key="1">
    <source>
        <dbReference type="ARBA" id="ARBA00004141"/>
    </source>
</evidence>
<feature type="transmembrane region" description="Helical" evidence="5">
    <location>
        <begin position="48"/>
        <end position="66"/>
    </location>
</feature>
<dbReference type="GO" id="GO:0016020">
    <property type="term" value="C:membrane"/>
    <property type="evidence" value="ECO:0007669"/>
    <property type="project" value="UniProtKB-SubCell"/>
</dbReference>
<feature type="transmembrane region" description="Helical" evidence="5">
    <location>
        <begin position="170"/>
        <end position="190"/>
    </location>
</feature>
<dbReference type="Pfam" id="PF07690">
    <property type="entry name" value="MFS_1"/>
    <property type="match status" value="1"/>
</dbReference>
<keyword evidence="7" id="KW-1185">Reference proteome</keyword>
<accession>A0A423SFI1</accession>
<organism evidence="6 7">
    <name type="scientific">Penaeus vannamei</name>
    <name type="common">Whiteleg shrimp</name>
    <name type="synonym">Litopenaeus vannamei</name>
    <dbReference type="NCBI Taxonomy" id="6689"/>
    <lineage>
        <taxon>Eukaryota</taxon>
        <taxon>Metazoa</taxon>
        <taxon>Ecdysozoa</taxon>
        <taxon>Arthropoda</taxon>
        <taxon>Crustacea</taxon>
        <taxon>Multicrustacea</taxon>
        <taxon>Malacostraca</taxon>
        <taxon>Eumalacostraca</taxon>
        <taxon>Eucarida</taxon>
        <taxon>Decapoda</taxon>
        <taxon>Dendrobranchiata</taxon>
        <taxon>Penaeoidea</taxon>
        <taxon>Penaeidae</taxon>
        <taxon>Penaeus</taxon>
    </lineage>
</organism>
<evidence type="ECO:0000313" key="6">
    <source>
        <dbReference type="EMBL" id="ROT62924.1"/>
    </source>
</evidence>
<keyword evidence="4 5" id="KW-0472">Membrane</keyword>
<dbReference type="SUPFAM" id="SSF103473">
    <property type="entry name" value="MFS general substrate transporter"/>
    <property type="match status" value="1"/>
</dbReference>
<evidence type="ECO:0000256" key="2">
    <source>
        <dbReference type="ARBA" id="ARBA00022692"/>
    </source>
</evidence>
<dbReference type="GO" id="GO:0022857">
    <property type="term" value="F:transmembrane transporter activity"/>
    <property type="evidence" value="ECO:0007669"/>
    <property type="project" value="InterPro"/>
</dbReference>
<feature type="transmembrane region" description="Helical" evidence="5">
    <location>
        <begin position="78"/>
        <end position="100"/>
    </location>
</feature>
<comment type="caution">
    <text evidence="6">The sequence shown here is derived from an EMBL/GenBank/DDBJ whole genome shotgun (WGS) entry which is preliminary data.</text>
</comment>
<dbReference type="EMBL" id="QCYY01003524">
    <property type="protein sequence ID" value="ROT62924.1"/>
    <property type="molecule type" value="Genomic_DNA"/>
</dbReference>
<dbReference type="PANTHER" id="PTHR23507:SF1">
    <property type="entry name" value="FI18259P1-RELATED"/>
    <property type="match status" value="1"/>
</dbReference>
<sequence>MALLPNLWVDKICLVQLDYGEETCASLQEGKEPAKQDAVQKMSAQMSLYFQILLFVPAIFANLLLGAWGDTRGRRAPVLAPVVGSLFMALVLMANCYWWSLPPALLLLAALPAGCTGSMMAVFSGCHAYVGAVAGRRARTLRLSVLGVAMMVCNPVGRAVALLIYDGYGYVAALGCQVGMYVVSIVYILLRLKKWPSGARAPGERESRSVCSVLSPSSLKETLRTACKKREGGVHWDVLGHIVVICLSISTLAANVLFGYLYTRKKFAWDYNTYTVWSVIDLPLSSLGVLICQPILNYYWRVEDSILALAGGISHLFYYTLVATAPRPMTSSRGALSKLVGREEQGSIFAVTGAAEALLPVVASLCLTPLYDATLDVFPGAVYGVCAALSLCVCVVLV</sequence>
<comment type="subcellular location">
    <subcellularLocation>
        <location evidence="1">Membrane</location>
        <topology evidence="1">Multi-pass membrane protein</topology>
    </subcellularLocation>
</comment>
<dbReference type="InterPro" id="IPR011701">
    <property type="entry name" value="MFS"/>
</dbReference>
<evidence type="ECO:0000256" key="3">
    <source>
        <dbReference type="ARBA" id="ARBA00022989"/>
    </source>
</evidence>
<feature type="transmembrane region" description="Helical" evidence="5">
    <location>
        <begin position="106"/>
        <end position="131"/>
    </location>
</feature>
<reference evidence="6 7" key="1">
    <citation type="submission" date="2018-04" db="EMBL/GenBank/DDBJ databases">
        <authorList>
            <person name="Zhang X."/>
            <person name="Yuan J."/>
            <person name="Li F."/>
            <person name="Xiang J."/>
        </authorList>
    </citation>
    <scope>NUCLEOTIDE SEQUENCE [LARGE SCALE GENOMIC DNA]</scope>
    <source>
        <tissue evidence="6">Muscle</tissue>
    </source>
</reference>
<dbReference type="OrthoDB" id="419734at2759"/>
<dbReference type="AlphaFoldDB" id="A0A423SFI1"/>